<name>A0ACB8SF49_9AGAM</name>
<reference evidence="1" key="2">
    <citation type="journal article" date="2022" name="New Phytol.">
        <title>Evolutionary transition to the ectomycorrhizal habit in the genomes of a hyperdiverse lineage of mushroom-forming fungi.</title>
        <authorList>
            <person name="Looney B."/>
            <person name="Miyauchi S."/>
            <person name="Morin E."/>
            <person name="Drula E."/>
            <person name="Courty P.E."/>
            <person name="Kohler A."/>
            <person name="Kuo A."/>
            <person name="LaButti K."/>
            <person name="Pangilinan J."/>
            <person name="Lipzen A."/>
            <person name="Riley R."/>
            <person name="Andreopoulos W."/>
            <person name="He G."/>
            <person name="Johnson J."/>
            <person name="Nolan M."/>
            <person name="Tritt A."/>
            <person name="Barry K.W."/>
            <person name="Grigoriev I.V."/>
            <person name="Nagy L.G."/>
            <person name="Hibbett D."/>
            <person name="Henrissat B."/>
            <person name="Matheny P.B."/>
            <person name="Labbe J."/>
            <person name="Martin F.M."/>
        </authorList>
    </citation>
    <scope>NUCLEOTIDE SEQUENCE</scope>
    <source>
        <strain evidence="1">HHB10654</strain>
    </source>
</reference>
<proteinExistence type="predicted"/>
<evidence type="ECO:0000313" key="1">
    <source>
        <dbReference type="EMBL" id="KAI0054892.1"/>
    </source>
</evidence>
<evidence type="ECO:0000313" key="2">
    <source>
        <dbReference type="Proteomes" id="UP000814140"/>
    </source>
</evidence>
<keyword evidence="2" id="KW-1185">Reference proteome</keyword>
<dbReference type="Proteomes" id="UP000814140">
    <property type="component" value="Unassembled WGS sequence"/>
</dbReference>
<dbReference type="EMBL" id="MU277331">
    <property type="protein sequence ID" value="KAI0054892.1"/>
    <property type="molecule type" value="Genomic_DNA"/>
</dbReference>
<reference evidence="1" key="1">
    <citation type="submission" date="2021-03" db="EMBL/GenBank/DDBJ databases">
        <authorList>
            <consortium name="DOE Joint Genome Institute"/>
            <person name="Ahrendt S."/>
            <person name="Looney B.P."/>
            <person name="Miyauchi S."/>
            <person name="Morin E."/>
            <person name="Drula E."/>
            <person name="Courty P.E."/>
            <person name="Chicoki N."/>
            <person name="Fauchery L."/>
            <person name="Kohler A."/>
            <person name="Kuo A."/>
            <person name="Labutti K."/>
            <person name="Pangilinan J."/>
            <person name="Lipzen A."/>
            <person name="Riley R."/>
            <person name="Andreopoulos W."/>
            <person name="He G."/>
            <person name="Johnson J."/>
            <person name="Barry K.W."/>
            <person name="Grigoriev I.V."/>
            <person name="Nagy L."/>
            <person name="Hibbett D."/>
            <person name="Henrissat B."/>
            <person name="Matheny P.B."/>
            <person name="Labbe J."/>
            <person name="Martin F."/>
        </authorList>
    </citation>
    <scope>NUCLEOTIDE SEQUENCE</scope>
    <source>
        <strain evidence="1">HHB10654</strain>
    </source>
</reference>
<comment type="caution">
    <text evidence="1">The sequence shown here is derived from an EMBL/GenBank/DDBJ whole genome shotgun (WGS) entry which is preliminary data.</text>
</comment>
<accession>A0ACB8SF49</accession>
<feature type="non-terminal residue" evidence="1">
    <location>
        <position position="1"/>
    </location>
</feature>
<protein>
    <submittedName>
        <fullName evidence="1">Uncharacterized protein</fullName>
    </submittedName>
</protein>
<organism evidence="1 2">
    <name type="scientific">Artomyces pyxidatus</name>
    <dbReference type="NCBI Taxonomy" id="48021"/>
    <lineage>
        <taxon>Eukaryota</taxon>
        <taxon>Fungi</taxon>
        <taxon>Dikarya</taxon>
        <taxon>Basidiomycota</taxon>
        <taxon>Agaricomycotina</taxon>
        <taxon>Agaricomycetes</taxon>
        <taxon>Russulales</taxon>
        <taxon>Auriscalpiaceae</taxon>
        <taxon>Artomyces</taxon>
    </lineage>
</organism>
<sequence>SESPERRLDRRLLPFLKGDDSGTAKLSDELQLTLKFKENYGRNPREAKAAVMAQADCPNIPHALWSVILAGDFVDLDVVYTGHYSLAGDPEVAEAIGKHIITTSAKPSKHVAHHGDWTIAWAIYREAVEFVFPHRVNEMLAYQRHIVGMFAAVTGAPQRVIDYDKAVRIRVGRSNRLELSDFNEFHDLNTMYISAPHAGSSAARYPASSQGPCPRSNDICIRFNEGQCTIKACRYRHACSNCHGASHAAFACKQDTAGAGPSKPAGRK</sequence>
<gene>
    <name evidence="1" type="ORF">BV25DRAFT_1816392</name>
</gene>